<name>A0AA88XFB1_PINIB</name>
<accession>A0AA88XFB1</accession>
<gene>
    <name evidence="2" type="ORF">FSP39_011174</name>
</gene>
<evidence type="ECO:0000313" key="2">
    <source>
        <dbReference type="EMBL" id="KAK3084295.1"/>
    </source>
</evidence>
<dbReference type="Pfam" id="PF21056">
    <property type="entry name" value="ZSWIM1-3_RNaseH-like"/>
    <property type="match status" value="1"/>
</dbReference>
<dbReference type="PANTHER" id="PTHR47456">
    <property type="entry name" value="PHD-TYPE DOMAIN-CONTAINING PROTEIN"/>
    <property type="match status" value="1"/>
</dbReference>
<dbReference type="InterPro" id="IPR029309">
    <property type="entry name" value="CaRF"/>
</dbReference>
<evidence type="ECO:0000313" key="3">
    <source>
        <dbReference type="Proteomes" id="UP001186944"/>
    </source>
</evidence>
<evidence type="ECO:0000259" key="1">
    <source>
        <dbReference type="Pfam" id="PF21056"/>
    </source>
</evidence>
<comment type="caution">
    <text evidence="2">The sequence shown here is derived from an EMBL/GenBank/DDBJ whole genome shotgun (WGS) entry which is preliminary data.</text>
</comment>
<reference evidence="2" key="1">
    <citation type="submission" date="2019-08" db="EMBL/GenBank/DDBJ databases">
        <title>The improved chromosome-level genome for the pearl oyster Pinctada fucata martensii using PacBio sequencing and Hi-C.</title>
        <authorList>
            <person name="Zheng Z."/>
        </authorList>
    </citation>
    <scope>NUCLEOTIDE SEQUENCE</scope>
    <source>
        <strain evidence="2">ZZ-2019</strain>
        <tissue evidence="2">Adductor muscle</tissue>
    </source>
</reference>
<dbReference type="Proteomes" id="UP001186944">
    <property type="component" value="Unassembled WGS sequence"/>
</dbReference>
<dbReference type="EMBL" id="VSWD01000013">
    <property type="protein sequence ID" value="KAK3084295.1"/>
    <property type="molecule type" value="Genomic_DNA"/>
</dbReference>
<dbReference type="PANTHER" id="PTHR47456:SF1">
    <property type="entry name" value="PHD-TYPE DOMAIN-CONTAINING PROTEIN"/>
    <property type="match status" value="1"/>
</dbReference>
<dbReference type="AlphaFoldDB" id="A0AA88XFB1"/>
<dbReference type="Pfam" id="PF15299">
    <property type="entry name" value="ALS2CR8"/>
    <property type="match status" value="1"/>
</dbReference>
<sequence>AGVSQSIDQQVAGKVKSLYVEGVQNVSEMERHIHTFVQKDLNITPLSPLNRRFNPTKKDIRNHMALAADELRNDAKDDFIFIHQTLWQQQMLIKYGQDICIMDATYKTSKYALPLFFLCVPTNVGHSICASFITSRETKEAIAECLRIIKEWNIDLWKPRYFMTDYDEREINAIEETFPGILFFTYNIQGIIFFFKIHVHLNVI</sequence>
<keyword evidence="3" id="KW-1185">Reference proteome</keyword>
<dbReference type="InterPro" id="IPR048324">
    <property type="entry name" value="ZSWIM1-3_RNaseH-like"/>
</dbReference>
<organism evidence="2 3">
    <name type="scientific">Pinctada imbricata</name>
    <name type="common">Atlantic pearl-oyster</name>
    <name type="synonym">Pinctada martensii</name>
    <dbReference type="NCBI Taxonomy" id="66713"/>
    <lineage>
        <taxon>Eukaryota</taxon>
        <taxon>Metazoa</taxon>
        <taxon>Spiralia</taxon>
        <taxon>Lophotrochozoa</taxon>
        <taxon>Mollusca</taxon>
        <taxon>Bivalvia</taxon>
        <taxon>Autobranchia</taxon>
        <taxon>Pteriomorphia</taxon>
        <taxon>Pterioida</taxon>
        <taxon>Pterioidea</taxon>
        <taxon>Pteriidae</taxon>
        <taxon>Pinctada</taxon>
    </lineage>
</organism>
<feature type="domain" description="ZSWIM1/3 RNaseH-like" evidence="1">
    <location>
        <begin position="78"/>
        <end position="180"/>
    </location>
</feature>
<protein>
    <recommendedName>
        <fullName evidence="1">ZSWIM1/3 RNaseH-like domain-containing protein</fullName>
    </recommendedName>
</protein>
<feature type="non-terminal residue" evidence="2">
    <location>
        <position position="1"/>
    </location>
</feature>
<dbReference type="GO" id="GO:0003700">
    <property type="term" value="F:DNA-binding transcription factor activity"/>
    <property type="evidence" value="ECO:0007669"/>
    <property type="project" value="InterPro"/>
</dbReference>
<proteinExistence type="predicted"/>